<keyword evidence="3 9" id="KW-0812">Transmembrane</keyword>
<evidence type="ECO:0000313" key="11">
    <source>
        <dbReference type="Proteomes" id="UP000027135"/>
    </source>
</evidence>
<dbReference type="EMBL" id="KK852855">
    <property type="protein sequence ID" value="KDR14941.1"/>
    <property type="molecule type" value="Genomic_DNA"/>
</dbReference>
<dbReference type="FunCoup" id="A0A067R913">
    <property type="interactions" value="80"/>
</dbReference>
<dbReference type="Proteomes" id="UP000027135">
    <property type="component" value="Unassembled WGS sequence"/>
</dbReference>
<keyword evidence="6 9" id="KW-0472">Membrane</keyword>
<dbReference type="GO" id="GO:0005549">
    <property type="term" value="F:odorant binding"/>
    <property type="evidence" value="ECO:0007669"/>
    <property type="project" value="InterPro"/>
</dbReference>
<accession>A0A067R913</accession>
<evidence type="ECO:0000256" key="2">
    <source>
        <dbReference type="ARBA" id="ARBA00022606"/>
    </source>
</evidence>
<dbReference type="PANTHER" id="PTHR21137">
    <property type="entry name" value="ODORANT RECEPTOR"/>
    <property type="match status" value="1"/>
</dbReference>
<dbReference type="PANTHER" id="PTHR21137:SF42">
    <property type="entry name" value="ODORANT RECEPTOR 83A"/>
    <property type="match status" value="1"/>
</dbReference>
<dbReference type="GO" id="GO:0004984">
    <property type="term" value="F:olfactory receptor activity"/>
    <property type="evidence" value="ECO:0007669"/>
    <property type="project" value="InterPro"/>
</dbReference>
<dbReference type="Pfam" id="PF02949">
    <property type="entry name" value="7tm_6"/>
    <property type="match status" value="1"/>
</dbReference>
<feature type="transmembrane region" description="Helical" evidence="9">
    <location>
        <begin position="324"/>
        <end position="346"/>
    </location>
</feature>
<evidence type="ECO:0000313" key="10">
    <source>
        <dbReference type="EMBL" id="KDR14941.1"/>
    </source>
</evidence>
<evidence type="ECO:0000256" key="1">
    <source>
        <dbReference type="ARBA" id="ARBA00004141"/>
    </source>
</evidence>
<feature type="transmembrane region" description="Helical" evidence="9">
    <location>
        <begin position="51"/>
        <end position="69"/>
    </location>
</feature>
<feature type="transmembrane region" description="Helical" evidence="9">
    <location>
        <begin position="211"/>
        <end position="234"/>
    </location>
</feature>
<dbReference type="OMA" id="LICHELG"/>
<comment type="similarity">
    <text evidence="9">Belongs to the insect chemoreceptor superfamily. Heteromeric odorant receptor channel (TC 1.A.69) family.</text>
</comment>
<feature type="transmembrane region" description="Helical" evidence="9">
    <location>
        <begin position="81"/>
        <end position="103"/>
    </location>
</feature>
<keyword evidence="5 9" id="KW-1133">Transmembrane helix</keyword>
<dbReference type="GO" id="GO:0005886">
    <property type="term" value="C:plasma membrane"/>
    <property type="evidence" value="ECO:0007669"/>
    <property type="project" value="UniProtKB-SubCell"/>
</dbReference>
<keyword evidence="2 9" id="KW-0716">Sensory transduction</keyword>
<dbReference type="InterPro" id="IPR004117">
    <property type="entry name" value="7tm6_olfct_rcpt"/>
</dbReference>
<dbReference type="InParanoid" id="A0A067R913"/>
<gene>
    <name evidence="10" type="ORF">L798_11247</name>
</gene>
<feature type="transmembrane region" description="Helical" evidence="9">
    <location>
        <begin position="352"/>
        <end position="371"/>
    </location>
</feature>
<comment type="subcellular location">
    <subcellularLocation>
        <location evidence="9">Cell membrane</location>
        <topology evidence="9">Multi-pass membrane protein</topology>
    </subcellularLocation>
    <subcellularLocation>
        <location evidence="1">Membrane</location>
        <topology evidence="1">Multi-pass membrane protein</topology>
    </subcellularLocation>
</comment>
<keyword evidence="4 9" id="KW-0552">Olfaction</keyword>
<comment type="caution">
    <text evidence="9">Lacks conserved residue(s) required for the propagation of feature annotation.</text>
</comment>
<evidence type="ECO:0000256" key="6">
    <source>
        <dbReference type="ARBA" id="ARBA00023136"/>
    </source>
</evidence>
<dbReference type="AlphaFoldDB" id="A0A067R913"/>
<evidence type="ECO:0000256" key="5">
    <source>
        <dbReference type="ARBA" id="ARBA00022989"/>
    </source>
</evidence>
<dbReference type="GO" id="GO:0007165">
    <property type="term" value="P:signal transduction"/>
    <property type="evidence" value="ECO:0007669"/>
    <property type="project" value="UniProtKB-KW"/>
</dbReference>
<proteinExistence type="inferred from homology"/>
<organism evidence="10 11">
    <name type="scientific">Zootermopsis nevadensis</name>
    <name type="common">Dampwood termite</name>
    <dbReference type="NCBI Taxonomy" id="136037"/>
    <lineage>
        <taxon>Eukaryota</taxon>
        <taxon>Metazoa</taxon>
        <taxon>Ecdysozoa</taxon>
        <taxon>Arthropoda</taxon>
        <taxon>Hexapoda</taxon>
        <taxon>Insecta</taxon>
        <taxon>Pterygota</taxon>
        <taxon>Neoptera</taxon>
        <taxon>Polyneoptera</taxon>
        <taxon>Dictyoptera</taxon>
        <taxon>Blattodea</taxon>
        <taxon>Blattoidea</taxon>
        <taxon>Termitoidae</taxon>
        <taxon>Termopsidae</taxon>
        <taxon>Zootermopsis</taxon>
    </lineage>
</organism>
<evidence type="ECO:0000256" key="4">
    <source>
        <dbReference type="ARBA" id="ARBA00022725"/>
    </source>
</evidence>
<keyword evidence="11" id="KW-1185">Reference proteome</keyword>
<keyword evidence="8 9" id="KW-0807">Transducer</keyword>
<evidence type="ECO:0000256" key="7">
    <source>
        <dbReference type="ARBA" id="ARBA00023170"/>
    </source>
</evidence>
<sequence length="447" mass="51958">MMESTEAEQRKQQELIENYSLRFHFRALKLCGVLPPECVYSSLWKSRLYDMYTCLVLIWFIPAIAAMFIELCNYLNSLEKAIPIIFQISAFVLSAILAIYFVYKRKIMIELFHILETNFRPYMEILGSSTKKLKTMEESLYTGKLISNTFLGVSCVTVFIWVVIPTIKGYIEFILQINQEGIEHNHGKYFGLAMWFPSNVNKSPFYEIAQILHGVTVITGVLNITGWFIAMLGLMYHTASHFSMLVDLIEDINIIFSTKKESEQHCLHTPQRKQYRDERHAEDESDEESQHLAQLHKYLTSCIKYHQEIIGLCKQIEDFLSPMLLIIFVFSEALMCLSTFRLAYGFADDESLKFLMSGSCFYVWLLSFCWAGEYLTEQSLAVEKAIYGCPWYKHLQTMHDIKFVIMRAQKPIQLTAGKFYNVSLETYLQIANTVYAYYTLLKNVADS</sequence>
<protein>
    <recommendedName>
        <fullName evidence="9">Odorant receptor</fullName>
    </recommendedName>
</protein>
<reference evidence="10 11" key="1">
    <citation type="journal article" date="2014" name="Nat. Commun.">
        <title>Molecular traces of alternative social organization in a termite genome.</title>
        <authorList>
            <person name="Terrapon N."/>
            <person name="Li C."/>
            <person name="Robertson H.M."/>
            <person name="Ji L."/>
            <person name="Meng X."/>
            <person name="Booth W."/>
            <person name="Chen Z."/>
            <person name="Childers C.P."/>
            <person name="Glastad K.M."/>
            <person name="Gokhale K."/>
            <person name="Gowin J."/>
            <person name="Gronenberg W."/>
            <person name="Hermansen R.A."/>
            <person name="Hu H."/>
            <person name="Hunt B.G."/>
            <person name="Huylmans A.K."/>
            <person name="Khalil S.M."/>
            <person name="Mitchell R.D."/>
            <person name="Munoz-Torres M.C."/>
            <person name="Mustard J.A."/>
            <person name="Pan H."/>
            <person name="Reese J.T."/>
            <person name="Scharf M.E."/>
            <person name="Sun F."/>
            <person name="Vogel H."/>
            <person name="Xiao J."/>
            <person name="Yang W."/>
            <person name="Yang Z."/>
            <person name="Yang Z."/>
            <person name="Zhou J."/>
            <person name="Zhu J."/>
            <person name="Brent C.S."/>
            <person name="Elsik C.G."/>
            <person name="Goodisman M.A."/>
            <person name="Liberles D.A."/>
            <person name="Roe R.M."/>
            <person name="Vargo E.L."/>
            <person name="Vilcinskas A."/>
            <person name="Wang J."/>
            <person name="Bornberg-Bauer E."/>
            <person name="Korb J."/>
            <person name="Zhang G."/>
            <person name="Liebig J."/>
        </authorList>
    </citation>
    <scope>NUCLEOTIDE SEQUENCE [LARGE SCALE GENOMIC DNA]</scope>
    <source>
        <tissue evidence="10">Whole organism</tissue>
    </source>
</reference>
<dbReference type="eggNOG" id="ENOG502T2SG">
    <property type="taxonomic scope" value="Eukaryota"/>
</dbReference>
<evidence type="ECO:0000256" key="8">
    <source>
        <dbReference type="ARBA" id="ARBA00023224"/>
    </source>
</evidence>
<evidence type="ECO:0000256" key="9">
    <source>
        <dbReference type="RuleBase" id="RU351113"/>
    </source>
</evidence>
<name>A0A067R913_ZOONE</name>
<feature type="transmembrane region" description="Helical" evidence="9">
    <location>
        <begin position="145"/>
        <end position="164"/>
    </location>
</feature>
<keyword evidence="7 9" id="KW-0675">Receptor</keyword>
<evidence type="ECO:0000256" key="3">
    <source>
        <dbReference type="ARBA" id="ARBA00022692"/>
    </source>
</evidence>